<dbReference type="EMBL" id="JAEHFX010000003">
    <property type="protein sequence ID" value="MBK0402780.1"/>
    <property type="molecule type" value="Genomic_DNA"/>
</dbReference>
<accession>A0ABS1C0B5</accession>
<evidence type="ECO:0000313" key="2">
    <source>
        <dbReference type="Proteomes" id="UP000644147"/>
    </source>
</evidence>
<dbReference type="Gene3D" id="3.40.50.1220">
    <property type="entry name" value="TPP-binding domain"/>
    <property type="match status" value="1"/>
</dbReference>
<organism evidence="1 2">
    <name type="scientific">Adhaeribacter terrigena</name>
    <dbReference type="NCBI Taxonomy" id="2793070"/>
    <lineage>
        <taxon>Bacteria</taxon>
        <taxon>Pseudomonadati</taxon>
        <taxon>Bacteroidota</taxon>
        <taxon>Cytophagia</taxon>
        <taxon>Cytophagales</taxon>
        <taxon>Hymenobacteraceae</taxon>
        <taxon>Adhaeribacter</taxon>
    </lineage>
</organism>
<reference evidence="1 2" key="1">
    <citation type="submission" date="2020-12" db="EMBL/GenBank/DDBJ databases">
        <title>Bacterial novel species Adhaeribacter sp. BT258 isolated from soil.</title>
        <authorList>
            <person name="Jung H.-Y."/>
        </authorList>
    </citation>
    <scope>NUCLEOTIDE SEQUENCE [LARGE SCALE GENOMIC DNA]</scope>
    <source>
        <strain evidence="1 2">BT258</strain>
    </source>
</reference>
<protein>
    <submittedName>
        <fullName evidence="1">SIR2 family protein</fullName>
    </submittedName>
</protein>
<gene>
    <name evidence="1" type="ORF">I5M27_07265</name>
</gene>
<proteinExistence type="predicted"/>
<comment type="caution">
    <text evidence="1">The sequence shown here is derived from an EMBL/GenBank/DDBJ whole genome shotgun (WGS) entry which is preliminary data.</text>
</comment>
<dbReference type="Pfam" id="PF13289">
    <property type="entry name" value="SIR2_2"/>
    <property type="match status" value="1"/>
</dbReference>
<sequence length="921" mass="108748">MNFDSTYIKNIIKANNDNSLAIFIGAGISKSSETKFFKLPSWNDLIVDLKKELSLNDETDYLKIAQLYYLAFDEYTYYKKLKTYFPDYIKPSEIHKLIFEVNPHVIITTNWDTILEKTIEENAFIFDVICSDVDLVKSSLQNKLLKIHGDFRNHNIVFKEDDYINYKYNFPLIENYVKSILSTHTVLFLGYSYNDINLKHILKWIQNNSKVRPPMYLATFFQNPTQSKYLANHGITTLVLNDNDKLISDFDDYSNKTYTFLNKIKNYDKAFIINSKEDTVDFILDKLNVLKDLEGILIDQIQKVLTNCSFVYDDDKKPILEFHKHSSTGDSNANIRAIYQKFVQILVDIDEGEKPSLNILKIFEILGRANIKGIIISESEEAPYEQSFIKFSDYLEIANPESELIYFNFDFKDLTKNKNEIRELLELAFKFYQLEKNEEAFGLMEEIILLCLKHRNYTLLFIAMFNRNTLLRRLKFNFSLDNNRYLFTEEYNLKERYYNLPKDLRLILEPIYNFIDKSFIYQYAFKISEELRKTEDSGKTIKSGGLVLNSNYNEFTSNHENFVFFVLRNKIMIENYQEFRKINSYFIKISILRQIQKETVSLNKLEIYSCIKYIDYKGLKVLLEEFYHNDSERKGHFMLSDESKDWLIDIVFENIVEQFIKSEITFNKFENYFKNLIFLLSLTPLEEEEISNVLTKINKIISNGNNTLGIFQAINLFFGLQYNLFKTNINEQILLILIENLISKLLNNKINFQEFHAITNNEIYNIYGYAKERKALFTNDRIINKLLNEIKEYPISDIIDVCQKLLISIFNISNGKIKDLIKSFLLKVDTTEENQLHKRISFELSLIIYDFKGFDKNILVLIDEYLDQFGKTISFSSALYALDSQIDYLIKNKDISELKVYSKVIKALIERHQKSESLSIF</sequence>
<dbReference type="SUPFAM" id="SSF52467">
    <property type="entry name" value="DHS-like NAD/FAD-binding domain"/>
    <property type="match status" value="1"/>
</dbReference>
<dbReference type="Proteomes" id="UP000644147">
    <property type="component" value="Unassembled WGS sequence"/>
</dbReference>
<dbReference type="RefSeq" id="WP_200505539.1">
    <property type="nucleotide sequence ID" value="NZ_JAEHFX010000003.1"/>
</dbReference>
<evidence type="ECO:0000313" key="1">
    <source>
        <dbReference type="EMBL" id="MBK0402780.1"/>
    </source>
</evidence>
<dbReference type="InterPro" id="IPR029035">
    <property type="entry name" value="DHS-like_NAD/FAD-binding_dom"/>
</dbReference>
<name>A0ABS1C0B5_9BACT</name>
<keyword evidence="2" id="KW-1185">Reference proteome</keyword>